<reference evidence="2 3" key="1">
    <citation type="submission" date="2023-01" db="EMBL/GenBank/DDBJ databases">
        <title>Novel diversity within Roseofilum (Cyanobacteria; Desertifilaceae) from marine benthic mats with descriptions of four novel species.</title>
        <authorList>
            <person name="Wang Y."/>
            <person name="Berthold D.E."/>
            <person name="Hu J."/>
            <person name="Lefler F.W."/>
            <person name="Laughinghouse H.D. IV."/>
        </authorList>
    </citation>
    <scope>NUCLEOTIDE SEQUENCE [LARGE SCALE GENOMIC DNA]</scope>
    <source>
        <strain evidence="2 3">BLCC-M91</strain>
    </source>
</reference>
<feature type="non-terminal residue" evidence="2">
    <location>
        <position position="1"/>
    </location>
</feature>
<accession>A0ABT7BMF0</accession>
<comment type="caution">
    <text evidence="2">The sequence shown here is derived from an EMBL/GenBank/DDBJ whole genome shotgun (WGS) entry which is preliminary data.</text>
</comment>
<keyword evidence="3" id="KW-1185">Reference proteome</keyword>
<sequence length="113" mass="12791">TESRFWFPELELGLGLWFGKYHGLKRQWLRWYDAQGNWIPTPEEVAGIAQQQAGIAQQQADLAQQEAQIANQRANRAERAQQAAIPRLLSMGLSTEQVAEALGLSVEEVSQWE</sequence>
<dbReference type="EMBL" id="JAQPOK010000089">
    <property type="protein sequence ID" value="MDJ1179646.1"/>
    <property type="molecule type" value="Genomic_DNA"/>
</dbReference>
<keyword evidence="1" id="KW-0175">Coiled coil</keyword>
<evidence type="ECO:0000313" key="2">
    <source>
        <dbReference type="EMBL" id="MDJ1179646.1"/>
    </source>
</evidence>
<gene>
    <name evidence="2" type="ORF">PJF56_12300</name>
</gene>
<evidence type="ECO:0000313" key="3">
    <source>
        <dbReference type="Proteomes" id="UP001231370"/>
    </source>
</evidence>
<evidence type="ECO:0000256" key="1">
    <source>
        <dbReference type="SAM" id="Coils"/>
    </source>
</evidence>
<name>A0ABT7BMF0_9CYAN</name>
<organism evidence="2 3">
    <name type="scientific">Roseofilum halophilum BLCC-M91</name>
    <dbReference type="NCBI Taxonomy" id="3022259"/>
    <lineage>
        <taxon>Bacteria</taxon>
        <taxon>Bacillati</taxon>
        <taxon>Cyanobacteriota</taxon>
        <taxon>Cyanophyceae</taxon>
        <taxon>Desertifilales</taxon>
        <taxon>Desertifilaceae</taxon>
        <taxon>Roseofilum</taxon>
        <taxon>Roseofilum halophilum</taxon>
    </lineage>
</organism>
<feature type="coiled-coil region" evidence="1">
    <location>
        <begin position="48"/>
        <end position="82"/>
    </location>
</feature>
<proteinExistence type="predicted"/>
<protein>
    <recommendedName>
        <fullName evidence="4">Uma2 family endonuclease</fullName>
    </recommendedName>
</protein>
<evidence type="ECO:0008006" key="4">
    <source>
        <dbReference type="Google" id="ProtNLM"/>
    </source>
</evidence>
<dbReference type="PANTHER" id="PTHR33352:SF3">
    <property type="entry name" value="SLR1612 PROTEIN"/>
    <property type="match status" value="1"/>
</dbReference>
<dbReference type="Proteomes" id="UP001231370">
    <property type="component" value="Unassembled WGS sequence"/>
</dbReference>
<dbReference type="PANTHER" id="PTHR33352">
    <property type="entry name" value="SLR1095 PROTEIN"/>
    <property type="match status" value="1"/>
</dbReference>